<dbReference type="PANTHER" id="PTHR10285">
    <property type="entry name" value="URIDINE KINASE"/>
    <property type="match status" value="1"/>
</dbReference>
<sequence>MTNSARVGVTRLEIPADLLGRARELAAGPRCVLGLTGAPGAGKSTLAAALVEALHPHAVLVPMDGFHLANTELERLGRRERKGAVDTFDAAGYVALLRRLRDPADEVVYAPHFAREIEEPIACALPVPAAVPLVVTEGNYLLVDEGPWAAVRSLLDEVWYVEVAEDVRLERLVARHVAFGKDPAAARAWSHGTDQRNADVIAATRSRADRIVRL</sequence>
<protein>
    <submittedName>
        <fullName evidence="2">Nucleoside/nucleotide kinase family protein</fullName>
    </submittedName>
</protein>
<dbReference type="InterPro" id="IPR006083">
    <property type="entry name" value="PRK/URK"/>
</dbReference>
<dbReference type="InterPro" id="IPR027417">
    <property type="entry name" value="P-loop_NTPase"/>
</dbReference>
<dbReference type="NCBIfam" id="NF006743">
    <property type="entry name" value="PRK09270.1-2"/>
    <property type="match status" value="1"/>
</dbReference>
<dbReference type="RefSeq" id="WP_345730828.1">
    <property type="nucleotide sequence ID" value="NZ_BAAAYN010000035.1"/>
</dbReference>
<evidence type="ECO:0000259" key="1">
    <source>
        <dbReference type="Pfam" id="PF00485"/>
    </source>
</evidence>
<keyword evidence="2" id="KW-0418">Kinase</keyword>
<dbReference type="EMBL" id="BAAAYN010000035">
    <property type="protein sequence ID" value="GAA3391993.1"/>
    <property type="molecule type" value="Genomic_DNA"/>
</dbReference>
<dbReference type="Pfam" id="PF00485">
    <property type="entry name" value="PRK"/>
    <property type="match status" value="1"/>
</dbReference>
<gene>
    <name evidence="2" type="ORF">GCM10020369_51990</name>
</gene>
<evidence type="ECO:0000313" key="2">
    <source>
        <dbReference type="EMBL" id="GAA3391993.1"/>
    </source>
</evidence>
<accession>A0ABP6T361</accession>
<comment type="caution">
    <text evidence="2">The sequence shown here is derived from an EMBL/GenBank/DDBJ whole genome shotgun (WGS) entry which is preliminary data.</text>
</comment>
<proteinExistence type="predicted"/>
<dbReference type="Proteomes" id="UP001501676">
    <property type="component" value="Unassembled WGS sequence"/>
</dbReference>
<keyword evidence="2" id="KW-0808">Transferase</keyword>
<keyword evidence="3" id="KW-1185">Reference proteome</keyword>
<dbReference type="GO" id="GO:0016301">
    <property type="term" value="F:kinase activity"/>
    <property type="evidence" value="ECO:0007669"/>
    <property type="project" value="UniProtKB-KW"/>
</dbReference>
<name>A0ABP6T361_9ACTN</name>
<reference evidence="3" key="1">
    <citation type="journal article" date="2019" name="Int. J. Syst. Evol. Microbiol.">
        <title>The Global Catalogue of Microorganisms (GCM) 10K type strain sequencing project: providing services to taxonomists for standard genome sequencing and annotation.</title>
        <authorList>
            <consortium name="The Broad Institute Genomics Platform"/>
            <consortium name="The Broad Institute Genome Sequencing Center for Infectious Disease"/>
            <person name="Wu L."/>
            <person name="Ma J."/>
        </authorList>
    </citation>
    <scope>NUCLEOTIDE SEQUENCE [LARGE SCALE GENOMIC DNA]</scope>
    <source>
        <strain evidence="3">JCM 9458</strain>
    </source>
</reference>
<evidence type="ECO:0000313" key="3">
    <source>
        <dbReference type="Proteomes" id="UP001501676"/>
    </source>
</evidence>
<feature type="domain" description="Phosphoribulokinase/uridine kinase" evidence="1">
    <location>
        <begin position="32"/>
        <end position="178"/>
    </location>
</feature>
<dbReference type="Gene3D" id="3.40.50.300">
    <property type="entry name" value="P-loop containing nucleotide triphosphate hydrolases"/>
    <property type="match status" value="1"/>
</dbReference>
<organism evidence="2 3">
    <name type="scientific">Cryptosporangium minutisporangium</name>
    <dbReference type="NCBI Taxonomy" id="113569"/>
    <lineage>
        <taxon>Bacteria</taxon>
        <taxon>Bacillati</taxon>
        <taxon>Actinomycetota</taxon>
        <taxon>Actinomycetes</taxon>
        <taxon>Cryptosporangiales</taxon>
        <taxon>Cryptosporangiaceae</taxon>
        <taxon>Cryptosporangium</taxon>
    </lineage>
</organism>
<dbReference type="SUPFAM" id="SSF52540">
    <property type="entry name" value="P-loop containing nucleoside triphosphate hydrolases"/>
    <property type="match status" value="1"/>
</dbReference>